<dbReference type="InterPro" id="IPR004477">
    <property type="entry name" value="ComEC_N"/>
</dbReference>
<dbReference type="NCBIfam" id="TIGR00360">
    <property type="entry name" value="ComEC_N-term"/>
    <property type="match status" value="1"/>
</dbReference>
<evidence type="ECO:0000259" key="7">
    <source>
        <dbReference type="SMART" id="SM00849"/>
    </source>
</evidence>
<dbReference type="EMBL" id="BJXL01000040">
    <property type="protein sequence ID" value="GEM83331.1"/>
    <property type="molecule type" value="Genomic_DNA"/>
</dbReference>
<dbReference type="RefSeq" id="WP_119339612.1">
    <property type="nucleotide sequence ID" value="NZ_BJXL01000040.1"/>
</dbReference>
<dbReference type="GO" id="GO:0005886">
    <property type="term" value="C:plasma membrane"/>
    <property type="evidence" value="ECO:0007669"/>
    <property type="project" value="UniProtKB-SubCell"/>
</dbReference>
<feature type="transmembrane region" description="Helical" evidence="6">
    <location>
        <begin position="153"/>
        <end position="171"/>
    </location>
</feature>
<dbReference type="Pfam" id="PF03772">
    <property type="entry name" value="Competence"/>
    <property type="match status" value="1"/>
</dbReference>
<feature type="domain" description="Metallo-beta-lactamase" evidence="7">
    <location>
        <begin position="455"/>
        <end position="644"/>
    </location>
</feature>
<accession>A0A511R154</accession>
<feature type="transmembrane region" description="Helical" evidence="6">
    <location>
        <begin position="311"/>
        <end position="331"/>
    </location>
</feature>
<dbReference type="SUPFAM" id="SSF56281">
    <property type="entry name" value="Metallo-hydrolase/oxidoreductase"/>
    <property type="match status" value="1"/>
</dbReference>
<evidence type="ECO:0000256" key="1">
    <source>
        <dbReference type="ARBA" id="ARBA00004651"/>
    </source>
</evidence>
<dbReference type="Proteomes" id="UP000321197">
    <property type="component" value="Unassembled WGS sequence"/>
</dbReference>
<gene>
    <name evidence="8" type="ORF">MHY01S_14970</name>
</gene>
<feature type="transmembrane region" description="Helical" evidence="6">
    <location>
        <begin position="259"/>
        <end position="275"/>
    </location>
</feature>
<proteinExistence type="predicted"/>
<dbReference type="InterPro" id="IPR052159">
    <property type="entry name" value="Competence_DNA_uptake"/>
</dbReference>
<dbReference type="Gene3D" id="3.60.15.10">
    <property type="entry name" value="Ribonuclease Z/Hydroxyacylglutathione hydrolase-like"/>
    <property type="match status" value="1"/>
</dbReference>
<evidence type="ECO:0000256" key="6">
    <source>
        <dbReference type="SAM" id="Phobius"/>
    </source>
</evidence>
<keyword evidence="5 6" id="KW-0472">Membrane</keyword>
<dbReference type="GO" id="GO:0030420">
    <property type="term" value="P:establishment of competence for transformation"/>
    <property type="evidence" value="ECO:0007669"/>
    <property type="project" value="InterPro"/>
</dbReference>
<evidence type="ECO:0000313" key="9">
    <source>
        <dbReference type="Proteomes" id="UP000321197"/>
    </source>
</evidence>
<reference evidence="8 9" key="1">
    <citation type="submission" date="2019-07" db="EMBL/GenBank/DDBJ databases">
        <title>Whole genome shotgun sequence of Meiothermus hypogaeus NBRC 106114.</title>
        <authorList>
            <person name="Hosoyama A."/>
            <person name="Uohara A."/>
            <person name="Ohji S."/>
            <person name="Ichikawa N."/>
        </authorList>
    </citation>
    <scope>NUCLEOTIDE SEQUENCE [LARGE SCALE GENOMIC DNA]</scope>
    <source>
        <strain evidence="8 9">NBRC 106114</strain>
    </source>
</reference>
<dbReference type="NCBIfam" id="TIGR00361">
    <property type="entry name" value="ComEC_Rec2"/>
    <property type="match status" value="1"/>
</dbReference>
<dbReference type="PANTHER" id="PTHR30619:SF1">
    <property type="entry name" value="RECOMBINATION PROTEIN 2"/>
    <property type="match status" value="1"/>
</dbReference>
<sequence>MIPYALGLGALLGALTQLTPWAFLGLLAGLWLPQTARWLGLLAYTLVVLHLGLSKDPWASQIGQWVRLQGTLQEGFLHTPQGRVYVHYYPRLQDGNYVLEGRLLRPQARRNPGGFDQAIWLRGLGVQAVLQARQVVRFEPPASDTRQRLRQQLVAGLSPSAAALVVALTLGERRELGETYGEFQRAGLAHALALSGLHVAILAGFLVLVLYRLGHWRYLVTLGLLLMYLLLVGPQPSLVRAVIMGGLVLLGLFLGKGKVAVLPALSLALFIHLLLEPHAIFSLSAQLSYLAVLGMALVLPRLPKLQGWQNWLWASVSVTFAAQLFILPLLLHHFHQLPLVSPIANLLVLPILNLLVPLGFVKLLLGGVLAWPVEWLSQLTLGLVGWLSNGPQLRWGEISAFGFALYFLGILPLLAAAYGRIRWSRAGILAATTILVSLVLQTLQRAEIWQLDVGQGDATLVRLPGRVEILVDGGRDWAYPRLESALRALGVDDLDLVIATHPDGDHIQALPLAMQNFPVGTLVTGPRVRGDKLDDTLHQAARRQRVQIVSARAGAQLEIAGATLRFLGPQGREALDNDRSLVFVLEYKGRKALFTGDAPVSAEALWDVEKVDILKVGHHGSDTSTGERLLQSFQPRVALIGVGSNPYGHPTRSVLERLSLHGVEIRRTDLEGAIRIPLP</sequence>
<organism evidence="8 9">
    <name type="scientific">Meiothermus hypogaeus NBRC 106114</name>
    <dbReference type="NCBI Taxonomy" id="1227553"/>
    <lineage>
        <taxon>Bacteria</taxon>
        <taxon>Thermotogati</taxon>
        <taxon>Deinococcota</taxon>
        <taxon>Deinococci</taxon>
        <taxon>Thermales</taxon>
        <taxon>Thermaceae</taxon>
        <taxon>Meiothermus</taxon>
    </lineage>
</organism>
<evidence type="ECO:0000256" key="2">
    <source>
        <dbReference type="ARBA" id="ARBA00022475"/>
    </source>
</evidence>
<keyword evidence="4 6" id="KW-1133">Transmembrane helix</keyword>
<feature type="transmembrane region" description="Helical" evidence="6">
    <location>
        <begin position="426"/>
        <end position="443"/>
    </location>
</feature>
<feature type="transmembrane region" description="Helical" evidence="6">
    <location>
        <begin position="281"/>
        <end position="299"/>
    </location>
</feature>
<keyword evidence="2" id="KW-1003">Cell membrane</keyword>
<feature type="transmembrane region" description="Helical" evidence="6">
    <location>
        <begin position="337"/>
        <end position="356"/>
    </location>
</feature>
<evidence type="ECO:0000256" key="5">
    <source>
        <dbReference type="ARBA" id="ARBA00023136"/>
    </source>
</evidence>
<feature type="transmembrane region" description="Helical" evidence="6">
    <location>
        <begin position="191"/>
        <end position="211"/>
    </location>
</feature>
<dbReference type="CDD" id="cd07731">
    <property type="entry name" value="ComA-like_MBL-fold"/>
    <property type="match status" value="1"/>
</dbReference>
<dbReference type="InterPro" id="IPR036866">
    <property type="entry name" value="RibonucZ/Hydroxyglut_hydro"/>
</dbReference>
<dbReference type="InterPro" id="IPR004797">
    <property type="entry name" value="Competence_ComEC/Rec2"/>
</dbReference>
<feature type="transmembrane region" description="Helical" evidence="6">
    <location>
        <begin position="216"/>
        <end position="232"/>
    </location>
</feature>
<dbReference type="PANTHER" id="PTHR30619">
    <property type="entry name" value="DNA INTERNALIZATION/COMPETENCE PROTEIN COMEC/REC2"/>
    <property type="match status" value="1"/>
</dbReference>
<dbReference type="OrthoDB" id="9761531at2"/>
<dbReference type="SMART" id="SM00849">
    <property type="entry name" value="Lactamase_B"/>
    <property type="match status" value="1"/>
</dbReference>
<protein>
    <submittedName>
        <fullName evidence="8">DNA internalization-related competence protein ComEC/Rec2</fullName>
    </submittedName>
</protein>
<evidence type="ECO:0000256" key="3">
    <source>
        <dbReference type="ARBA" id="ARBA00022692"/>
    </source>
</evidence>
<name>A0A511R154_9DEIN</name>
<dbReference type="InterPro" id="IPR001279">
    <property type="entry name" value="Metallo-B-lactamas"/>
</dbReference>
<keyword evidence="3 6" id="KW-0812">Transmembrane</keyword>
<comment type="caution">
    <text evidence="8">The sequence shown here is derived from an EMBL/GenBank/DDBJ whole genome shotgun (WGS) entry which is preliminary data.</text>
</comment>
<dbReference type="AlphaFoldDB" id="A0A511R154"/>
<feature type="transmembrane region" description="Helical" evidence="6">
    <location>
        <begin position="398"/>
        <end position="419"/>
    </location>
</feature>
<evidence type="ECO:0000313" key="8">
    <source>
        <dbReference type="EMBL" id="GEM83331.1"/>
    </source>
</evidence>
<comment type="subcellular location">
    <subcellularLocation>
        <location evidence="1">Cell membrane</location>
        <topology evidence="1">Multi-pass membrane protein</topology>
    </subcellularLocation>
</comment>
<evidence type="ECO:0000256" key="4">
    <source>
        <dbReference type="ARBA" id="ARBA00022989"/>
    </source>
</evidence>
<dbReference type="Pfam" id="PF00753">
    <property type="entry name" value="Lactamase_B"/>
    <property type="match status" value="1"/>
</dbReference>
<dbReference type="InterPro" id="IPR035681">
    <property type="entry name" value="ComA-like_MBL"/>
</dbReference>